<feature type="transmembrane region" description="Helical" evidence="3">
    <location>
        <begin position="418"/>
        <end position="442"/>
    </location>
</feature>
<evidence type="ECO:0000259" key="5">
    <source>
        <dbReference type="PROSITE" id="PS50089"/>
    </source>
</evidence>
<keyword evidence="1" id="KW-0863">Zinc-finger</keyword>
<keyword evidence="3" id="KW-0812">Transmembrane</keyword>
<evidence type="ECO:0000256" key="4">
    <source>
        <dbReference type="SAM" id="SignalP"/>
    </source>
</evidence>
<keyword evidence="3" id="KW-0472">Membrane</keyword>
<keyword evidence="4" id="KW-0732">Signal</keyword>
<protein>
    <recommendedName>
        <fullName evidence="5">RING-type domain-containing protein</fullName>
    </recommendedName>
</protein>
<organism evidence="6">
    <name type="scientific">Noctiluca scintillans</name>
    <name type="common">Sea sparkle</name>
    <name type="synonym">Red tide dinoflagellate</name>
    <dbReference type="NCBI Taxonomy" id="2966"/>
    <lineage>
        <taxon>Eukaryota</taxon>
        <taxon>Sar</taxon>
        <taxon>Alveolata</taxon>
        <taxon>Dinophyceae</taxon>
        <taxon>Noctilucales</taxon>
        <taxon>Noctilucaceae</taxon>
        <taxon>Noctiluca</taxon>
    </lineage>
</organism>
<evidence type="ECO:0000256" key="3">
    <source>
        <dbReference type="SAM" id="Phobius"/>
    </source>
</evidence>
<feature type="signal peptide" evidence="4">
    <location>
        <begin position="1"/>
        <end position="19"/>
    </location>
</feature>
<evidence type="ECO:0000256" key="1">
    <source>
        <dbReference type="PROSITE-ProRule" id="PRU00175"/>
    </source>
</evidence>
<dbReference type="GO" id="GO:0008270">
    <property type="term" value="F:zinc ion binding"/>
    <property type="evidence" value="ECO:0007669"/>
    <property type="project" value="UniProtKB-KW"/>
</dbReference>
<dbReference type="InterPro" id="IPR013083">
    <property type="entry name" value="Znf_RING/FYVE/PHD"/>
</dbReference>
<proteinExistence type="predicted"/>
<evidence type="ECO:0000313" key="6">
    <source>
        <dbReference type="EMBL" id="CAD8851201.1"/>
    </source>
</evidence>
<dbReference type="SMART" id="SM00184">
    <property type="entry name" value="RING"/>
    <property type="match status" value="1"/>
</dbReference>
<evidence type="ECO:0000256" key="2">
    <source>
        <dbReference type="SAM" id="MobiDB-lite"/>
    </source>
</evidence>
<keyword evidence="1" id="KW-0862">Zinc</keyword>
<feature type="region of interest" description="Disordered" evidence="2">
    <location>
        <begin position="473"/>
        <end position="526"/>
    </location>
</feature>
<accession>A0A7S1AEH4</accession>
<feature type="domain" description="RING-type" evidence="5">
    <location>
        <begin position="531"/>
        <end position="569"/>
    </location>
</feature>
<dbReference type="AlphaFoldDB" id="A0A7S1AEH4"/>
<keyword evidence="3" id="KW-1133">Transmembrane helix</keyword>
<feature type="chain" id="PRO_5031377466" description="RING-type domain-containing protein" evidence="4">
    <location>
        <begin position="20"/>
        <end position="581"/>
    </location>
</feature>
<gene>
    <name evidence="6" type="ORF">NSCI0253_LOCUS25551</name>
</gene>
<dbReference type="InterPro" id="IPR001841">
    <property type="entry name" value="Znf_RING"/>
</dbReference>
<sequence length="581" mass="63843">MGRTLAWLSFASALRPLLGVNCDIRVDRPGIPGRESRAVPVPDAQGLAIVWQTDHDIFLQRYERDCTGAQTPVVVNSSVDMWHPSGLDGLGDAVSLGAGITLVSWTRSGHVWFVVVHGESLGNVTLASQSSGVYTKAEVRAQNVPGGFALIWSAWQKDGDGWGVFVRRFTDEAEPVGEEMQVNVQWRDFQWRPQLETCAGSLWAMWLNTSATCTAYNGCATGPWLRRFSLHTGTWDDEQPMNGTQPYAATLLCQSDGLVAFWNTYRAYHWFPVTVTSSSLAGVDTTGQLFLPHAPRSVKSSFDVRQAGIESRRLETVGDDLIPGETILVASSNHLARIANGEDGQLFVQLLDFALSPPMSLTPTVLKKSAQLSRAVWDYSTVPPTLVVCAVTGGVLSSEGKPAYECMRREVSSLHGSLLIGSFLSSAALACMFFLVCCFCCIKRCSTLDLDVLRRRRRPVRRLRLEELRQQLSSMPAPSPARVEQSEISLQETAARPAPVESTDASTHETPRIAPAERPTHPPPSPEADWCPICTQEVVIRVVFERCGHTACRDCALRMLDSDRKCYVCGNVVNGMLPVYL</sequence>
<reference evidence="6" key="1">
    <citation type="submission" date="2021-01" db="EMBL/GenBank/DDBJ databases">
        <authorList>
            <person name="Corre E."/>
            <person name="Pelletier E."/>
            <person name="Niang G."/>
            <person name="Scheremetjew M."/>
            <person name="Finn R."/>
            <person name="Kale V."/>
            <person name="Holt S."/>
            <person name="Cochrane G."/>
            <person name="Meng A."/>
            <person name="Brown T."/>
            <person name="Cohen L."/>
        </authorList>
    </citation>
    <scope>NUCLEOTIDE SEQUENCE</scope>
</reference>
<dbReference type="PROSITE" id="PS50089">
    <property type="entry name" value="ZF_RING_2"/>
    <property type="match status" value="1"/>
</dbReference>
<dbReference type="SUPFAM" id="SSF57850">
    <property type="entry name" value="RING/U-box"/>
    <property type="match status" value="1"/>
</dbReference>
<name>A0A7S1AEH4_NOCSC</name>
<keyword evidence="1" id="KW-0479">Metal-binding</keyword>
<dbReference type="Pfam" id="PF13920">
    <property type="entry name" value="zf-C3HC4_3"/>
    <property type="match status" value="1"/>
</dbReference>
<dbReference type="EMBL" id="HBFQ01036222">
    <property type="protein sequence ID" value="CAD8851201.1"/>
    <property type="molecule type" value="Transcribed_RNA"/>
</dbReference>
<dbReference type="Gene3D" id="3.30.40.10">
    <property type="entry name" value="Zinc/RING finger domain, C3HC4 (zinc finger)"/>
    <property type="match status" value="1"/>
</dbReference>